<accession>A0A4P9WLG5</accession>
<feature type="region of interest" description="Disordered" evidence="6">
    <location>
        <begin position="435"/>
        <end position="502"/>
    </location>
</feature>
<evidence type="ECO:0000256" key="2">
    <source>
        <dbReference type="ARBA" id="ARBA00022737"/>
    </source>
</evidence>
<feature type="compositionally biased region" description="Polar residues" evidence="6">
    <location>
        <begin position="487"/>
        <end position="502"/>
    </location>
</feature>
<feature type="compositionally biased region" description="Basic and acidic residues" evidence="6">
    <location>
        <begin position="454"/>
        <end position="466"/>
    </location>
</feature>
<keyword evidence="8" id="KW-1185">Reference proteome</keyword>
<comment type="subunit">
    <text evidence="4">Binds to mitochondrial small subunit 15S rRNA.</text>
</comment>
<gene>
    <name evidence="7" type="ORF">BDK51DRAFT_48411</name>
</gene>
<dbReference type="InterPro" id="IPR011990">
    <property type="entry name" value="TPR-like_helical_dom_sf"/>
</dbReference>
<evidence type="ECO:0000256" key="1">
    <source>
        <dbReference type="ARBA" id="ARBA00006192"/>
    </source>
</evidence>
<comment type="function">
    <text evidence="3">Regulates mitochondrial small subunit maturation by controlling 15S rRNA 5'-end processing. Localizes to the 5' precursor of the 15S rRNA in a position that is subsequently occupied by mS47 in the mature yeast mtSSU. Uses structure and sequence-specific RNA recognition, binding to a single-stranded region of the precursor and specifically recognizing bases -6 to -1. The exchange of Ccm1 for mS47 is coupled to the irreversible removal of precursor rRNA that is accompanied by conformational changes of the mitoribosomal proteins uS5m and mS26. These conformational changes signal completion of 5'-end rRNA processing through protection of the mature 5'-end of the 15S rRNA and stabilization of mS47. The removal of the 5' precursor together with the dissociation of Ccm1 may be catalyzed by the 5'-3' exoribonuclease Pet127. Involved in the specific removal of group I introns in mitochondrial encoded transcripts.</text>
</comment>
<evidence type="ECO:0000313" key="8">
    <source>
        <dbReference type="Proteomes" id="UP000269721"/>
    </source>
</evidence>
<dbReference type="EMBL" id="KZ994442">
    <property type="protein sequence ID" value="RKO92923.1"/>
    <property type="molecule type" value="Genomic_DNA"/>
</dbReference>
<feature type="compositionally biased region" description="Pro residues" evidence="6">
    <location>
        <begin position="832"/>
        <end position="852"/>
    </location>
</feature>
<evidence type="ECO:0000256" key="4">
    <source>
        <dbReference type="ARBA" id="ARBA00044511"/>
    </source>
</evidence>
<dbReference type="AlphaFoldDB" id="A0A4P9WLG5"/>
<evidence type="ECO:0000256" key="5">
    <source>
        <dbReference type="PROSITE-ProRule" id="PRU00708"/>
    </source>
</evidence>
<feature type="region of interest" description="Disordered" evidence="6">
    <location>
        <begin position="795"/>
        <end position="852"/>
    </location>
</feature>
<dbReference type="NCBIfam" id="TIGR00756">
    <property type="entry name" value="PPR"/>
    <property type="match status" value="1"/>
</dbReference>
<feature type="region of interest" description="Disordered" evidence="6">
    <location>
        <begin position="76"/>
        <end position="138"/>
    </location>
</feature>
<dbReference type="InterPro" id="IPR002885">
    <property type="entry name" value="PPR_rpt"/>
</dbReference>
<sequence length="940" mass="101642">MLHPAPAQTRLPRTTSFPQLLSYSRARRPLAPASSLPSIVCRAHAYSSDSSAVPPGPWPRPGTRIQERPRLFLHQLPPPIAPRAKPHGEYGSDPPTRPSPLLPLSASKARTIRRPTPPPELASRVAKPRPPDALSPAAIPPPSSLSKFHAALAACDPEAAWAAFEEVWTSYEEHKAAYGTFEEEWASYEEQHRLDRYKDWGKLLQVLNLTESQLVRAARVRTALERMRSVGLAAGAFEVRQLSKATRGEASADAYELFDEVEARGEELNARTFASLIAGLGVDPTPEKVLGIWDLLDRMDAGGVAASETVLNAAAAAMAKLADTEGIERLIKRYGGGVGRGVGIDEHRNMPHGVCWALIEAHGIRKRYTDILRILDGWAEAGVEMDKYTHATAVRHLGVNAGYVEAAERVFWDPRSRSSIAENLAKRRKYKLMGDSSANEGARAEEGSSSTFTARHESASPDHNVEDISIVGPGHAPAMKPAAETESIATSGQTADLQPTENYGTAPLAVQRLPDRMVCHALLMTYATARDRDSISNLLAHMRKYGPPPTSKTYNLLISGAVSRKSMHDAETWFDAMVWEGHRPTEYTFLLLWRGCRVARMFGAVDQLTQRMLEYGVKPVGEVRKEMLKTLEGAKKQNALGMGGPTVTAIANEPSGGIENREEVLAAVKALSASGDAPRALALLARLESVGPPLAAASKAGEIAKGIATSVDATGLLSASRNLNGDTVRKIFVEAVMARKEFAGAIAFVEVMRRGGVEAPSRVWVRLFELASTWGEVGKVLEMLIPAPDRLDAPRAASHADTLRPSPDDSTGAPSLPSEATAPTPSLSLHNPAPPRRPKSPNPRPLRYPGPPPCFIPPDFTIEAYLDAAIRLDSSRDALAQFGIWERDNVFDVRKKKYRARLETLRAAAPGAPISSSGFQDLAGLLKKNGGSGSDRTGPA</sequence>
<protein>
    <recommendedName>
        <fullName evidence="9">Pentacotripeptide-repeat region of PRORP domain-containing protein</fullName>
    </recommendedName>
</protein>
<dbReference type="PROSITE" id="PS51375">
    <property type="entry name" value="PPR"/>
    <property type="match status" value="1"/>
</dbReference>
<evidence type="ECO:0000256" key="6">
    <source>
        <dbReference type="SAM" id="MobiDB-lite"/>
    </source>
</evidence>
<keyword evidence="2" id="KW-0677">Repeat</keyword>
<evidence type="ECO:0000313" key="7">
    <source>
        <dbReference type="EMBL" id="RKO92923.1"/>
    </source>
</evidence>
<dbReference type="PANTHER" id="PTHR47447">
    <property type="entry name" value="OS03G0856100 PROTEIN"/>
    <property type="match status" value="1"/>
</dbReference>
<feature type="repeat" description="PPR" evidence="5">
    <location>
        <begin position="550"/>
        <end position="584"/>
    </location>
</feature>
<evidence type="ECO:0000256" key="3">
    <source>
        <dbReference type="ARBA" id="ARBA00044493"/>
    </source>
</evidence>
<name>A0A4P9WLG5_9FUNG</name>
<evidence type="ECO:0008006" key="9">
    <source>
        <dbReference type="Google" id="ProtNLM"/>
    </source>
</evidence>
<dbReference type="Pfam" id="PF13812">
    <property type="entry name" value="PPR_3"/>
    <property type="match status" value="1"/>
</dbReference>
<dbReference type="PANTHER" id="PTHR47447:SF23">
    <property type="entry name" value="PENTACOTRIPEPTIDE-REPEAT REGION OF PRORP DOMAIN-CONTAINING PROTEIN"/>
    <property type="match status" value="1"/>
</dbReference>
<reference evidence="8" key="1">
    <citation type="journal article" date="2018" name="Nat. Microbiol.">
        <title>Leveraging single-cell genomics to expand the fungal tree of life.</title>
        <authorList>
            <person name="Ahrendt S.R."/>
            <person name="Quandt C.A."/>
            <person name="Ciobanu D."/>
            <person name="Clum A."/>
            <person name="Salamov A."/>
            <person name="Andreopoulos B."/>
            <person name="Cheng J.F."/>
            <person name="Woyke T."/>
            <person name="Pelin A."/>
            <person name="Henrissat B."/>
            <person name="Reynolds N.K."/>
            <person name="Benny G.L."/>
            <person name="Smith M.E."/>
            <person name="James T.Y."/>
            <person name="Grigoriev I.V."/>
        </authorList>
    </citation>
    <scope>NUCLEOTIDE SEQUENCE [LARGE SCALE GENOMIC DNA]</scope>
</reference>
<dbReference type="Proteomes" id="UP000269721">
    <property type="component" value="Unassembled WGS sequence"/>
</dbReference>
<organism evidence="7 8">
    <name type="scientific">Blyttiomyces helicus</name>
    <dbReference type="NCBI Taxonomy" id="388810"/>
    <lineage>
        <taxon>Eukaryota</taxon>
        <taxon>Fungi</taxon>
        <taxon>Fungi incertae sedis</taxon>
        <taxon>Chytridiomycota</taxon>
        <taxon>Chytridiomycota incertae sedis</taxon>
        <taxon>Chytridiomycetes</taxon>
        <taxon>Chytridiomycetes incertae sedis</taxon>
        <taxon>Blyttiomyces</taxon>
    </lineage>
</organism>
<comment type="similarity">
    <text evidence="1">Belongs to the CCM1 family.</text>
</comment>
<dbReference type="Gene3D" id="1.25.40.10">
    <property type="entry name" value="Tetratricopeptide repeat domain"/>
    <property type="match status" value="2"/>
</dbReference>
<proteinExistence type="inferred from homology"/>